<protein>
    <submittedName>
        <fullName evidence="2">Uncharacterized protein</fullName>
    </submittedName>
</protein>
<dbReference type="Proteomes" id="UP000076722">
    <property type="component" value="Unassembled WGS sequence"/>
</dbReference>
<keyword evidence="3" id="KW-1185">Reference proteome</keyword>
<evidence type="ECO:0000256" key="1">
    <source>
        <dbReference type="SAM" id="MobiDB-lite"/>
    </source>
</evidence>
<evidence type="ECO:0000313" key="3">
    <source>
        <dbReference type="Proteomes" id="UP000076722"/>
    </source>
</evidence>
<organism evidence="2 3">
    <name type="scientific">Sistotremastrum niveocremeum HHB9708</name>
    <dbReference type="NCBI Taxonomy" id="1314777"/>
    <lineage>
        <taxon>Eukaryota</taxon>
        <taxon>Fungi</taxon>
        <taxon>Dikarya</taxon>
        <taxon>Basidiomycota</taxon>
        <taxon>Agaricomycotina</taxon>
        <taxon>Agaricomycetes</taxon>
        <taxon>Sistotremastrales</taxon>
        <taxon>Sistotremastraceae</taxon>
        <taxon>Sertulicium</taxon>
        <taxon>Sertulicium niveocremeum</taxon>
    </lineage>
</organism>
<accession>A0A164MWE3</accession>
<sequence length="141" mass="15865">MRRQTIPQYDKCGGCLSISKHVSWVSKHRYIRYRFRWIFFPSSPIHINAFVDIDSSNVQEVTPPCPTRAPEAIVPAPLSMPIVLHSTVVSGTESPFEVSAAPIAGLMSLTPFKRRSYEMSISTHPAPRCRPPMSVRRTQAN</sequence>
<feature type="region of interest" description="Disordered" evidence="1">
    <location>
        <begin position="122"/>
        <end position="141"/>
    </location>
</feature>
<proteinExistence type="predicted"/>
<reference evidence="2 3" key="1">
    <citation type="journal article" date="2016" name="Mol. Biol. Evol.">
        <title>Comparative Genomics of Early-Diverging Mushroom-Forming Fungi Provides Insights into the Origins of Lignocellulose Decay Capabilities.</title>
        <authorList>
            <person name="Nagy L.G."/>
            <person name="Riley R."/>
            <person name="Tritt A."/>
            <person name="Adam C."/>
            <person name="Daum C."/>
            <person name="Floudas D."/>
            <person name="Sun H."/>
            <person name="Yadav J.S."/>
            <person name="Pangilinan J."/>
            <person name="Larsson K.H."/>
            <person name="Matsuura K."/>
            <person name="Barry K."/>
            <person name="Labutti K."/>
            <person name="Kuo R."/>
            <person name="Ohm R.A."/>
            <person name="Bhattacharya S.S."/>
            <person name="Shirouzu T."/>
            <person name="Yoshinaga Y."/>
            <person name="Martin F.M."/>
            <person name="Grigoriev I.V."/>
            <person name="Hibbett D.S."/>
        </authorList>
    </citation>
    <scope>NUCLEOTIDE SEQUENCE [LARGE SCALE GENOMIC DNA]</scope>
    <source>
        <strain evidence="2 3">HHB9708</strain>
    </source>
</reference>
<dbReference type="AlphaFoldDB" id="A0A164MWE3"/>
<evidence type="ECO:0000313" key="2">
    <source>
        <dbReference type="EMBL" id="KZS87104.1"/>
    </source>
</evidence>
<gene>
    <name evidence="2" type="ORF">SISNIDRAFT_321385</name>
</gene>
<name>A0A164MWE3_9AGAM</name>
<dbReference type="EMBL" id="KV419456">
    <property type="protein sequence ID" value="KZS87104.1"/>
    <property type="molecule type" value="Genomic_DNA"/>
</dbReference>